<sequence>MGNLLSRKNFIAGMYFMHTKRTRKGEKGRRYTSRLNAPFNRITFLPITIIVCRDNNVNNNNNTDNTNNNTNNNKIDNNYGDITKSNNINVNNNNLKNKNDMSVEINVISNSDISKNINEGISNINHNIIDKINTSSNSNNNNKSIQSGNLILLATEHFLLQHVHPRSRLIDMAEVEQNGSDVSVVFPTSTDKSASDDDGAEIYIVKAETFATEIYHVGSYRAVKKSGVNGSRDFNMTSAIAQQVSALMQDKHFTNNNNNNNTNNDDDDAINMNNNNIKSINNNINNNDNDIINISNSNNKNISNTKNNNDNDYVTNNNNNNLQTNIKDDINYINKTSQPDILSYKNINSNATSDLNAGDNNGVKINVNNNNNNNLNDNNNRDYNNLVNNNNNNNNNKVAINIREYIRRIFHSGYNNNNNINNINNNNKHNNNIVSDNLNNNIIIDNNADKNITNKNNNNNIIIISNNIINNKNGNNNISSNNNNININITNSNYNDINRASINNTNNNDQMTISKNKLVKQSYIEADPTFIIHPVKQTHINSNNYTTNNTNNSNYTLDNNNNNINNNTVDIIVNNHQDINTDFAINTFYTYNHTNNSIDNNMINNNIYNNNTDNNNTNITNNNINNNYSEIAGSGMHENKVVNKVAILDSLKLPPTLSPASSSTSSSSPLSSSSSSSSQLSSPSSSLPPLQQIVEENQLQSGPCDVACPEEDCSDWSVCRNGGKCNDVTGYDSGAIVRKHWCKCQSGFQGTDCAKKVVAGY</sequence>
<keyword evidence="6" id="KW-1185">Reference proteome</keyword>
<accession>T1EX19</accession>
<reference evidence="6" key="1">
    <citation type="submission" date="2012-12" db="EMBL/GenBank/DDBJ databases">
        <authorList>
            <person name="Hellsten U."/>
            <person name="Grimwood J."/>
            <person name="Chapman J.A."/>
            <person name="Shapiro H."/>
            <person name="Aerts A."/>
            <person name="Otillar R.P."/>
            <person name="Terry A.Y."/>
            <person name="Boore J.L."/>
            <person name="Simakov O."/>
            <person name="Marletaz F."/>
            <person name="Cho S.-J."/>
            <person name="Edsinger-Gonzales E."/>
            <person name="Havlak P."/>
            <person name="Kuo D.-H."/>
            <person name="Larsson T."/>
            <person name="Lv J."/>
            <person name="Arendt D."/>
            <person name="Savage R."/>
            <person name="Osoegawa K."/>
            <person name="de Jong P."/>
            <person name="Lindberg D.R."/>
            <person name="Seaver E.C."/>
            <person name="Weisblat D.A."/>
            <person name="Putnam N.H."/>
            <person name="Grigoriev I.V."/>
            <person name="Rokhsar D.S."/>
        </authorList>
    </citation>
    <scope>NUCLEOTIDE SEQUENCE</scope>
</reference>
<dbReference type="PROSITE" id="PS01186">
    <property type="entry name" value="EGF_2"/>
    <property type="match status" value="1"/>
</dbReference>
<evidence type="ECO:0000259" key="3">
    <source>
        <dbReference type="PROSITE" id="PS50026"/>
    </source>
</evidence>
<feature type="disulfide bond" evidence="1">
    <location>
        <begin position="744"/>
        <end position="753"/>
    </location>
</feature>
<dbReference type="EMBL" id="AMQM01002103">
    <property type="status" value="NOT_ANNOTATED_CDS"/>
    <property type="molecule type" value="Genomic_DNA"/>
</dbReference>
<dbReference type="InParanoid" id="T1EX19"/>
<dbReference type="EMBL" id="KB097700">
    <property type="protein sequence ID" value="ESN91541.1"/>
    <property type="molecule type" value="Genomic_DNA"/>
</dbReference>
<dbReference type="GeneID" id="20201119"/>
<dbReference type="CDD" id="cd00054">
    <property type="entry name" value="EGF_CA"/>
    <property type="match status" value="1"/>
</dbReference>
<comment type="caution">
    <text evidence="1">Lacks conserved residue(s) required for the propagation of feature annotation.</text>
</comment>
<dbReference type="RefSeq" id="XP_009030380.1">
    <property type="nucleotide sequence ID" value="XM_009032132.1"/>
</dbReference>
<dbReference type="OMA" id="NENNSAM"/>
<dbReference type="SMART" id="SM00181">
    <property type="entry name" value="EGF"/>
    <property type="match status" value="1"/>
</dbReference>
<gene>
    <name evidence="5" type="primary">20201119</name>
    <name evidence="4" type="ORF">HELRODRAFT_165594</name>
</gene>
<dbReference type="PROSITE" id="PS00022">
    <property type="entry name" value="EGF_1"/>
    <property type="match status" value="1"/>
</dbReference>
<feature type="domain" description="EGF-like" evidence="3">
    <location>
        <begin position="709"/>
        <end position="754"/>
    </location>
</feature>
<keyword evidence="1" id="KW-1015">Disulfide bond</keyword>
<evidence type="ECO:0000256" key="2">
    <source>
        <dbReference type="SAM" id="MobiDB-lite"/>
    </source>
</evidence>
<evidence type="ECO:0000313" key="6">
    <source>
        <dbReference type="Proteomes" id="UP000015101"/>
    </source>
</evidence>
<dbReference type="Gene3D" id="2.10.25.10">
    <property type="entry name" value="Laminin"/>
    <property type="match status" value="1"/>
</dbReference>
<dbReference type="Proteomes" id="UP000015101">
    <property type="component" value="Unassembled WGS sequence"/>
</dbReference>
<feature type="region of interest" description="Disordered" evidence="2">
    <location>
        <begin position="656"/>
        <end position="688"/>
    </location>
</feature>
<dbReference type="EnsemblMetazoa" id="HelroT165594">
    <property type="protein sequence ID" value="HelroP165594"/>
    <property type="gene ID" value="HelroG165594"/>
</dbReference>
<dbReference type="KEGG" id="hro:HELRODRAFT_165594"/>
<reference evidence="5" key="3">
    <citation type="submission" date="2015-06" db="UniProtKB">
        <authorList>
            <consortium name="EnsemblMetazoa"/>
        </authorList>
    </citation>
    <scope>IDENTIFICATION</scope>
</reference>
<keyword evidence="1" id="KW-0245">EGF-like domain</keyword>
<dbReference type="HOGENOM" id="CLU_366497_0_0_1"/>
<evidence type="ECO:0000256" key="1">
    <source>
        <dbReference type="PROSITE-ProRule" id="PRU00076"/>
    </source>
</evidence>
<protein>
    <recommendedName>
        <fullName evidence="3">EGF-like domain-containing protein</fullName>
    </recommendedName>
</protein>
<name>T1EX19_HELRO</name>
<dbReference type="PROSITE" id="PS50026">
    <property type="entry name" value="EGF_3"/>
    <property type="match status" value="1"/>
</dbReference>
<organism evidence="5 6">
    <name type="scientific">Helobdella robusta</name>
    <name type="common">Californian leech</name>
    <dbReference type="NCBI Taxonomy" id="6412"/>
    <lineage>
        <taxon>Eukaryota</taxon>
        <taxon>Metazoa</taxon>
        <taxon>Spiralia</taxon>
        <taxon>Lophotrochozoa</taxon>
        <taxon>Annelida</taxon>
        <taxon>Clitellata</taxon>
        <taxon>Hirudinea</taxon>
        <taxon>Rhynchobdellida</taxon>
        <taxon>Glossiphoniidae</taxon>
        <taxon>Helobdella</taxon>
    </lineage>
</organism>
<dbReference type="CTD" id="20201119"/>
<evidence type="ECO:0000313" key="5">
    <source>
        <dbReference type="EnsemblMetazoa" id="HelroP165594"/>
    </source>
</evidence>
<proteinExistence type="predicted"/>
<dbReference type="AlphaFoldDB" id="T1EX19"/>
<evidence type="ECO:0000313" key="4">
    <source>
        <dbReference type="EMBL" id="ESN91541.1"/>
    </source>
</evidence>
<reference evidence="4 6" key="2">
    <citation type="journal article" date="2013" name="Nature">
        <title>Insights into bilaterian evolution from three spiralian genomes.</title>
        <authorList>
            <person name="Simakov O."/>
            <person name="Marletaz F."/>
            <person name="Cho S.J."/>
            <person name="Edsinger-Gonzales E."/>
            <person name="Havlak P."/>
            <person name="Hellsten U."/>
            <person name="Kuo D.H."/>
            <person name="Larsson T."/>
            <person name="Lv J."/>
            <person name="Arendt D."/>
            <person name="Savage R."/>
            <person name="Osoegawa K."/>
            <person name="de Jong P."/>
            <person name="Grimwood J."/>
            <person name="Chapman J.A."/>
            <person name="Shapiro H."/>
            <person name="Aerts A."/>
            <person name="Otillar R.P."/>
            <person name="Terry A.Y."/>
            <person name="Boore J.L."/>
            <person name="Grigoriev I.V."/>
            <person name="Lindberg D.R."/>
            <person name="Seaver E.C."/>
            <person name="Weisblat D.A."/>
            <person name="Putnam N.H."/>
            <person name="Rokhsar D.S."/>
        </authorList>
    </citation>
    <scope>NUCLEOTIDE SEQUENCE</scope>
</reference>
<dbReference type="InterPro" id="IPR000742">
    <property type="entry name" value="EGF"/>
</dbReference>